<proteinExistence type="predicted"/>
<keyword evidence="2" id="KW-1185">Reference proteome</keyword>
<dbReference type="Proteomes" id="UP000821845">
    <property type="component" value="Chromosome 6"/>
</dbReference>
<protein>
    <submittedName>
        <fullName evidence="1">Uncharacterized protein</fullName>
    </submittedName>
</protein>
<name>A0ACB7S0Y4_HYAAI</name>
<comment type="caution">
    <text evidence="1">The sequence shown here is derived from an EMBL/GenBank/DDBJ whole genome shotgun (WGS) entry which is preliminary data.</text>
</comment>
<evidence type="ECO:0000313" key="1">
    <source>
        <dbReference type="EMBL" id="KAH6927701.1"/>
    </source>
</evidence>
<sequence>MSPMPSPTQMVRGILGQGDSPRCQPQQAAPDRQVVCRPQGPVATTSSSPGDALLTPTCGRRREPLNVSDLRLGALLASSEVFVEVVEEIQNGPFSKTSSHHHRLSGSHFSMPDLSVGHATYSSSQHHIEQQQQSSSFGAQDNDDGSTCYTPQSPGTMAGSAPSSHPTTPKMLSVHFDPSLGQAESDTDAACSSGRRGSSRSSRRSRRHRRDDSSSSEGGYEDEQDAASASTSSSRITVHSQPKSQRSRRGKDTVAARARSASEGAVSSRRERPQCSRRAPAELPLEYDDVCSTCSSSSSDDFPYELPQRRAYGGVRISYSLAQLVTKRSGAIHVPEALEYAR</sequence>
<gene>
    <name evidence="1" type="ORF">HPB50_007388</name>
</gene>
<accession>A0ACB7S0Y4</accession>
<evidence type="ECO:0000313" key="2">
    <source>
        <dbReference type="Proteomes" id="UP000821845"/>
    </source>
</evidence>
<reference evidence="1" key="1">
    <citation type="submission" date="2020-05" db="EMBL/GenBank/DDBJ databases">
        <title>Large-scale comparative analyses of tick genomes elucidate their genetic diversity and vector capacities.</title>
        <authorList>
            <person name="Jia N."/>
            <person name="Wang J."/>
            <person name="Shi W."/>
            <person name="Du L."/>
            <person name="Sun Y."/>
            <person name="Zhan W."/>
            <person name="Jiang J."/>
            <person name="Wang Q."/>
            <person name="Zhang B."/>
            <person name="Ji P."/>
            <person name="Sakyi L.B."/>
            <person name="Cui X."/>
            <person name="Yuan T."/>
            <person name="Jiang B."/>
            <person name="Yang W."/>
            <person name="Lam T.T.-Y."/>
            <person name="Chang Q."/>
            <person name="Ding S."/>
            <person name="Wang X."/>
            <person name="Zhu J."/>
            <person name="Ruan X."/>
            <person name="Zhao L."/>
            <person name="Wei J."/>
            <person name="Que T."/>
            <person name="Du C."/>
            <person name="Cheng J."/>
            <person name="Dai P."/>
            <person name="Han X."/>
            <person name="Huang E."/>
            <person name="Gao Y."/>
            <person name="Liu J."/>
            <person name="Shao H."/>
            <person name="Ye R."/>
            <person name="Li L."/>
            <person name="Wei W."/>
            <person name="Wang X."/>
            <person name="Wang C."/>
            <person name="Yang T."/>
            <person name="Huo Q."/>
            <person name="Li W."/>
            <person name="Guo W."/>
            <person name="Chen H."/>
            <person name="Zhou L."/>
            <person name="Ni X."/>
            <person name="Tian J."/>
            <person name="Zhou Y."/>
            <person name="Sheng Y."/>
            <person name="Liu T."/>
            <person name="Pan Y."/>
            <person name="Xia L."/>
            <person name="Li J."/>
            <person name="Zhao F."/>
            <person name="Cao W."/>
        </authorList>
    </citation>
    <scope>NUCLEOTIDE SEQUENCE</scope>
    <source>
        <strain evidence="1">Hyas-2018</strain>
    </source>
</reference>
<organism evidence="1 2">
    <name type="scientific">Hyalomma asiaticum</name>
    <name type="common">Tick</name>
    <dbReference type="NCBI Taxonomy" id="266040"/>
    <lineage>
        <taxon>Eukaryota</taxon>
        <taxon>Metazoa</taxon>
        <taxon>Ecdysozoa</taxon>
        <taxon>Arthropoda</taxon>
        <taxon>Chelicerata</taxon>
        <taxon>Arachnida</taxon>
        <taxon>Acari</taxon>
        <taxon>Parasitiformes</taxon>
        <taxon>Ixodida</taxon>
        <taxon>Ixodoidea</taxon>
        <taxon>Ixodidae</taxon>
        <taxon>Hyalomminae</taxon>
        <taxon>Hyalomma</taxon>
    </lineage>
</organism>
<dbReference type="EMBL" id="CM023486">
    <property type="protein sequence ID" value="KAH6927701.1"/>
    <property type="molecule type" value="Genomic_DNA"/>
</dbReference>